<accession>A0A9Q1F9S8</accession>
<dbReference type="EMBL" id="JAINUF010000007">
    <property type="protein sequence ID" value="KAJ8353900.1"/>
    <property type="molecule type" value="Genomic_DNA"/>
</dbReference>
<evidence type="ECO:0000256" key="1">
    <source>
        <dbReference type="SAM" id="MobiDB-lite"/>
    </source>
</evidence>
<gene>
    <name evidence="2" type="ORF">SKAU_G00214670</name>
</gene>
<dbReference type="Proteomes" id="UP001152622">
    <property type="component" value="Chromosome 7"/>
</dbReference>
<evidence type="ECO:0000313" key="2">
    <source>
        <dbReference type="EMBL" id="KAJ8353900.1"/>
    </source>
</evidence>
<proteinExistence type="predicted"/>
<evidence type="ECO:0000313" key="3">
    <source>
        <dbReference type="Proteomes" id="UP001152622"/>
    </source>
</evidence>
<keyword evidence="3" id="KW-1185">Reference proteome</keyword>
<feature type="region of interest" description="Disordered" evidence="1">
    <location>
        <begin position="120"/>
        <end position="144"/>
    </location>
</feature>
<name>A0A9Q1F9S8_SYNKA</name>
<dbReference type="AlphaFoldDB" id="A0A9Q1F9S8"/>
<comment type="caution">
    <text evidence="2">The sequence shown here is derived from an EMBL/GenBank/DDBJ whole genome shotgun (WGS) entry which is preliminary data.</text>
</comment>
<reference evidence="2" key="1">
    <citation type="journal article" date="2023" name="Science">
        <title>Genome structures resolve the early diversification of teleost fishes.</title>
        <authorList>
            <person name="Parey E."/>
            <person name="Louis A."/>
            <person name="Montfort J."/>
            <person name="Bouchez O."/>
            <person name="Roques C."/>
            <person name="Iampietro C."/>
            <person name="Lluch J."/>
            <person name="Castinel A."/>
            <person name="Donnadieu C."/>
            <person name="Desvignes T."/>
            <person name="Floi Bucao C."/>
            <person name="Jouanno E."/>
            <person name="Wen M."/>
            <person name="Mejri S."/>
            <person name="Dirks R."/>
            <person name="Jansen H."/>
            <person name="Henkel C."/>
            <person name="Chen W.J."/>
            <person name="Zahm M."/>
            <person name="Cabau C."/>
            <person name="Klopp C."/>
            <person name="Thompson A.W."/>
            <person name="Robinson-Rechavi M."/>
            <person name="Braasch I."/>
            <person name="Lecointre G."/>
            <person name="Bobe J."/>
            <person name="Postlethwait J.H."/>
            <person name="Berthelot C."/>
            <person name="Roest Crollius H."/>
            <person name="Guiguen Y."/>
        </authorList>
    </citation>
    <scope>NUCLEOTIDE SEQUENCE</scope>
    <source>
        <strain evidence="2">WJC10195</strain>
    </source>
</reference>
<organism evidence="2 3">
    <name type="scientific">Synaphobranchus kaupii</name>
    <name type="common">Kaup's arrowtooth eel</name>
    <dbReference type="NCBI Taxonomy" id="118154"/>
    <lineage>
        <taxon>Eukaryota</taxon>
        <taxon>Metazoa</taxon>
        <taxon>Chordata</taxon>
        <taxon>Craniata</taxon>
        <taxon>Vertebrata</taxon>
        <taxon>Euteleostomi</taxon>
        <taxon>Actinopterygii</taxon>
        <taxon>Neopterygii</taxon>
        <taxon>Teleostei</taxon>
        <taxon>Anguilliformes</taxon>
        <taxon>Synaphobranchidae</taxon>
        <taxon>Synaphobranchus</taxon>
    </lineage>
</organism>
<sequence length="152" mass="16317">MPRHKISESDFPGAQQGPPLIKIARRHLPCLNNESQGGEAGRGSDVIANGCSLPMAAAALGESVGVRLCGVSCGWRSCFPEVPDCRSQDDAFPGPRSTELVDLLCLPTTLQSERLTRTMADKEKGRTAAAQPRSYPGRGPASCYPSRHQWVL</sequence>
<protein>
    <submittedName>
        <fullName evidence="2">Uncharacterized protein</fullName>
    </submittedName>
</protein>